<dbReference type="Pfam" id="PF00176">
    <property type="entry name" value="SNF2-rel_dom"/>
    <property type="match status" value="1"/>
</dbReference>
<dbReference type="InterPro" id="IPR000330">
    <property type="entry name" value="SNF2_N"/>
</dbReference>
<keyword evidence="2" id="KW-0547">Nucleotide-binding</keyword>
<keyword evidence="13" id="KW-1185">Reference proteome</keyword>
<evidence type="ECO:0000256" key="7">
    <source>
        <dbReference type="PROSITE-ProRule" id="PRU00175"/>
    </source>
</evidence>
<dbReference type="GO" id="GO:0005634">
    <property type="term" value="C:nucleus"/>
    <property type="evidence" value="ECO:0007669"/>
    <property type="project" value="TreeGrafter"/>
</dbReference>
<evidence type="ECO:0000256" key="6">
    <source>
        <dbReference type="ARBA" id="ARBA00022840"/>
    </source>
</evidence>
<dbReference type="Gene3D" id="3.40.50.300">
    <property type="entry name" value="P-loop containing nucleotide triphosphate hydrolases"/>
    <property type="match status" value="1"/>
</dbReference>
<dbReference type="OrthoDB" id="448448at2759"/>
<evidence type="ECO:0000256" key="5">
    <source>
        <dbReference type="ARBA" id="ARBA00022833"/>
    </source>
</evidence>
<dbReference type="Pfam" id="PF00646">
    <property type="entry name" value="F-box"/>
    <property type="match status" value="1"/>
</dbReference>
<keyword evidence="3 7" id="KW-0863">Zinc-finger</keyword>
<dbReference type="SUPFAM" id="SSF57850">
    <property type="entry name" value="RING/U-box"/>
    <property type="match status" value="1"/>
</dbReference>
<dbReference type="CDD" id="cd18008">
    <property type="entry name" value="DEXDc_SHPRH-like"/>
    <property type="match status" value="1"/>
</dbReference>
<dbReference type="CDD" id="cd18793">
    <property type="entry name" value="SF2_C_SNF"/>
    <property type="match status" value="1"/>
</dbReference>
<dbReference type="InterPro" id="IPR001650">
    <property type="entry name" value="Helicase_C-like"/>
</dbReference>
<dbReference type="EMBL" id="KB454487">
    <property type="protein sequence ID" value="EME32245.1"/>
    <property type="molecule type" value="Genomic_DNA"/>
</dbReference>
<keyword evidence="6" id="KW-0067">ATP-binding</keyword>
<dbReference type="GO" id="GO:0006281">
    <property type="term" value="P:DNA repair"/>
    <property type="evidence" value="ECO:0007669"/>
    <property type="project" value="TreeGrafter"/>
</dbReference>
<feature type="domain" description="Helicase ATP-binding" evidence="10">
    <location>
        <begin position="396"/>
        <end position="537"/>
    </location>
</feature>
<organism evidence="12 13">
    <name type="scientific">Galdieria sulphuraria</name>
    <name type="common">Red alga</name>
    <dbReference type="NCBI Taxonomy" id="130081"/>
    <lineage>
        <taxon>Eukaryota</taxon>
        <taxon>Rhodophyta</taxon>
        <taxon>Bangiophyceae</taxon>
        <taxon>Galdieriales</taxon>
        <taxon>Galdieriaceae</taxon>
        <taxon>Galdieria</taxon>
    </lineage>
</organism>
<dbReference type="RefSeq" id="XP_005708765.1">
    <property type="nucleotide sequence ID" value="XM_005708708.1"/>
</dbReference>
<dbReference type="PANTHER" id="PTHR45626:SF14">
    <property type="entry name" value="ATP-DEPENDENT DNA HELICASE (EUROFUNG)"/>
    <property type="match status" value="1"/>
</dbReference>
<evidence type="ECO:0000256" key="4">
    <source>
        <dbReference type="ARBA" id="ARBA00022801"/>
    </source>
</evidence>
<dbReference type="eggNOG" id="KOG1001">
    <property type="taxonomic scope" value="Eukaryota"/>
</dbReference>
<evidence type="ECO:0000256" key="2">
    <source>
        <dbReference type="ARBA" id="ARBA00022741"/>
    </source>
</evidence>
<dbReference type="PROSITE" id="PS51192">
    <property type="entry name" value="HELICASE_ATP_BIND_1"/>
    <property type="match status" value="1"/>
</dbReference>
<dbReference type="STRING" id="130081.M2X6V7"/>
<dbReference type="SMART" id="SM00487">
    <property type="entry name" value="DEXDc"/>
    <property type="match status" value="1"/>
</dbReference>
<dbReference type="InterPro" id="IPR001810">
    <property type="entry name" value="F-box_dom"/>
</dbReference>
<protein>
    <submittedName>
        <fullName evidence="12">SNF2 domain-containing protein</fullName>
    </submittedName>
</protein>
<dbReference type="Gramene" id="EME32245">
    <property type="protein sequence ID" value="EME32245"/>
    <property type="gene ID" value="Gasu_06540"/>
</dbReference>
<dbReference type="SMART" id="SM00490">
    <property type="entry name" value="HELICc"/>
    <property type="match status" value="1"/>
</dbReference>
<dbReference type="InterPro" id="IPR036047">
    <property type="entry name" value="F-box-like_dom_sf"/>
</dbReference>
<dbReference type="Gene3D" id="3.40.50.10810">
    <property type="entry name" value="Tandem AAA-ATPase domain"/>
    <property type="match status" value="1"/>
</dbReference>
<name>M2X6V7_GALSU</name>
<dbReference type="InterPro" id="IPR038718">
    <property type="entry name" value="SNF2-like_sf"/>
</dbReference>
<dbReference type="PROSITE" id="PS00518">
    <property type="entry name" value="ZF_RING_1"/>
    <property type="match status" value="1"/>
</dbReference>
<sequence>MNQDKHILLGSLSVRIGSYASGVFHSVGLDSSYQRISTEIVLELAEQSDGLERAQLSASRQQLEQGSLPSRSSRTIAYFLKFFFRHLYFLSNHPEGDDCTPDSACGILGCKSCGEFETVKMETRFRLHKVFEELKESVEGETVRVSKTTVNDDCFVFSLPDDLYCRILDYLSVQEVRYFARTCRRAKDICDSYISGLKLTLLPHQRRALKFMLKRERKETSFYRNPCLYCFRFPENFKFWDSFYVNSVAGTISLQPPGSEVFEDFRGGLYCDEPGLGKTITILALILKTFRQYADGPAEEAIFEKSLCSENSIQATKCYIPNEALNPGRSVPSSNLSPLICKPQIFKNHSSDDSSSPSPSKKRRIQRPVRYYDIDKVKTSSPPASEGPLVYISRATLIVVPSTLLLHWEEQLTLHSREKIRILVHVGDHHFRICDGRSFRSFPLQLVLHYCDVVLTTFSQVQREYQRAKSNDASLLSIHWFRVILDEGHRVGASLSLNYTKMICCALRTDRRWIMTGTPTPNTSVSDIAHLAPLYEFLRDEAFGVGKNVWLHCIQRPFEAKEFEGLDRLKFLLRRTMFRTLKSEVEFIPPSYISYKLLDFSPVTALSYNELVSVIQRNLLLADFNDPDHTQSLLHPKNRHAARQAIDNVRKSCCIAGHIKLSVLQEDLNETLGKLQLELQNSLSSADADIIQSHILRIQKVLLEGGLCELCSEWIRLPIVTPCCHILCTDCASTSRKCCPLENCQRKYQLDKKDVPEDLIELQPGFMQENWYPIWEEVDSAKVDYLLSALKQLNEEPILDNGTWTRKKRKVIVFSQFLEHIFLISNILDRHGYRYCRVLGALSYQAKMNALHRFRHDSSFQVLILDSTGALGHDLSFVSHIYIMEPVWNQSLASQVISRAHRMGAKEPIYVDILAMKGTVEETMVTKSFDLKEDITSRAETSKEKEAIERKKRSFILNSLHMVRGVVENQKVLGRRTSLELKTKSLSFHLPNLNKT</sequence>
<evidence type="ECO:0000256" key="1">
    <source>
        <dbReference type="ARBA" id="ARBA00022723"/>
    </source>
</evidence>
<feature type="domain" description="F-box" evidence="9">
    <location>
        <begin position="153"/>
        <end position="199"/>
    </location>
</feature>
<dbReference type="PROSITE" id="PS50089">
    <property type="entry name" value="ZF_RING_2"/>
    <property type="match status" value="1"/>
</dbReference>
<evidence type="ECO:0000313" key="13">
    <source>
        <dbReference type="Proteomes" id="UP000030680"/>
    </source>
</evidence>
<dbReference type="InterPro" id="IPR050628">
    <property type="entry name" value="SNF2_RAD54_helicase_TF"/>
</dbReference>
<dbReference type="AlphaFoldDB" id="M2X6V7"/>
<evidence type="ECO:0000259" key="10">
    <source>
        <dbReference type="PROSITE" id="PS51192"/>
    </source>
</evidence>
<reference evidence="13" key="1">
    <citation type="journal article" date="2013" name="Science">
        <title>Gene transfer from bacteria and archaea facilitated evolution of an extremophilic eukaryote.</title>
        <authorList>
            <person name="Schonknecht G."/>
            <person name="Chen W.H."/>
            <person name="Ternes C.M."/>
            <person name="Barbier G.G."/>
            <person name="Shrestha R.P."/>
            <person name="Stanke M."/>
            <person name="Brautigam A."/>
            <person name="Baker B.J."/>
            <person name="Banfield J.F."/>
            <person name="Garavito R.M."/>
            <person name="Carr K."/>
            <person name="Wilkerson C."/>
            <person name="Rensing S.A."/>
            <person name="Gagneul D."/>
            <person name="Dickenson N.E."/>
            <person name="Oesterhelt C."/>
            <person name="Lercher M.J."/>
            <person name="Weber A.P."/>
        </authorList>
    </citation>
    <scope>NUCLEOTIDE SEQUENCE [LARGE SCALE GENOMIC DNA]</scope>
    <source>
        <strain evidence="13">074W</strain>
    </source>
</reference>
<dbReference type="GO" id="GO:0016787">
    <property type="term" value="F:hydrolase activity"/>
    <property type="evidence" value="ECO:0007669"/>
    <property type="project" value="UniProtKB-KW"/>
</dbReference>
<evidence type="ECO:0000313" key="12">
    <source>
        <dbReference type="EMBL" id="EME32245.1"/>
    </source>
</evidence>
<dbReference type="InterPro" id="IPR001841">
    <property type="entry name" value="Znf_RING"/>
</dbReference>
<feature type="domain" description="Helicase C-terminal" evidence="11">
    <location>
        <begin position="797"/>
        <end position="956"/>
    </location>
</feature>
<dbReference type="SUPFAM" id="SSF81383">
    <property type="entry name" value="F-box domain"/>
    <property type="match status" value="1"/>
</dbReference>
<dbReference type="SUPFAM" id="SSF52540">
    <property type="entry name" value="P-loop containing nucleoside triphosphate hydrolases"/>
    <property type="match status" value="2"/>
</dbReference>
<accession>M2X6V7</accession>
<evidence type="ECO:0000259" key="8">
    <source>
        <dbReference type="PROSITE" id="PS50089"/>
    </source>
</evidence>
<dbReference type="Proteomes" id="UP000030680">
    <property type="component" value="Unassembled WGS sequence"/>
</dbReference>
<dbReference type="CDD" id="cd09917">
    <property type="entry name" value="F-box_SF"/>
    <property type="match status" value="1"/>
</dbReference>
<dbReference type="InterPro" id="IPR049730">
    <property type="entry name" value="SNF2/RAD54-like_C"/>
</dbReference>
<keyword evidence="5" id="KW-0862">Zinc</keyword>
<dbReference type="InterPro" id="IPR017907">
    <property type="entry name" value="Znf_RING_CS"/>
</dbReference>
<dbReference type="GO" id="GO:0005524">
    <property type="term" value="F:ATP binding"/>
    <property type="evidence" value="ECO:0007669"/>
    <property type="project" value="UniProtKB-KW"/>
</dbReference>
<keyword evidence="4" id="KW-0378">Hydrolase</keyword>
<gene>
    <name evidence="12" type="ORF">Gasu_06540</name>
</gene>
<dbReference type="PROSITE" id="PS51194">
    <property type="entry name" value="HELICASE_CTER"/>
    <property type="match status" value="1"/>
</dbReference>
<keyword evidence="1" id="KW-0479">Metal-binding</keyword>
<dbReference type="GO" id="GO:0008094">
    <property type="term" value="F:ATP-dependent activity, acting on DNA"/>
    <property type="evidence" value="ECO:0007669"/>
    <property type="project" value="TreeGrafter"/>
</dbReference>
<dbReference type="KEGG" id="gsl:Gasu_06540"/>
<dbReference type="GO" id="GO:0008270">
    <property type="term" value="F:zinc ion binding"/>
    <property type="evidence" value="ECO:0007669"/>
    <property type="project" value="UniProtKB-KW"/>
</dbReference>
<evidence type="ECO:0000259" key="9">
    <source>
        <dbReference type="PROSITE" id="PS50181"/>
    </source>
</evidence>
<dbReference type="GeneID" id="17090837"/>
<evidence type="ECO:0000256" key="3">
    <source>
        <dbReference type="ARBA" id="ARBA00022771"/>
    </source>
</evidence>
<dbReference type="Pfam" id="PF00271">
    <property type="entry name" value="Helicase_C"/>
    <property type="match status" value="1"/>
</dbReference>
<dbReference type="OMA" id="SRIMMRH"/>
<evidence type="ECO:0000259" key="11">
    <source>
        <dbReference type="PROSITE" id="PS51194"/>
    </source>
</evidence>
<proteinExistence type="predicted"/>
<dbReference type="InterPro" id="IPR027417">
    <property type="entry name" value="P-loop_NTPase"/>
</dbReference>
<dbReference type="PANTHER" id="PTHR45626">
    <property type="entry name" value="TRANSCRIPTION TERMINATION FACTOR 2-RELATED"/>
    <property type="match status" value="1"/>
</dbReference>
<feature type="domain" description="RING-type" evidence="8">
    <location>
        <begin position="708"/>
        <end position="743"/>
    </location>
</feature>
<dbReference type="InterPro" id="IPR014001">
    <property type="entry name" value="Helicase_ATP-bd"/>
</dbReference>
<dbReference type="PROSITE" id="PS50181">
    <property type="entry name" value="FBOX"/>
    <property type="match status" value="1"/>
</dbReference>